<keyword evidence="2" id="KW-0819">tRNA processing</keyword>
<evidence type="ECO:0000256" key="5">
    <source>
        <dbReference type="ARBA" id="ARBA00022801"/>
    </source>
</evidence>
<organism evidence="7">
    <name type="scientific">marine sediment metagenome</name>
    <dbReference type="NCBI Taxonomy" id="412755"/>
    <lineage>
        <taxon>unclassified sequences</taxon>
        <taxon>metagenomes</taxon>
        <taxon>ecological metagenomes</taxon>
    </lineage>
</organism>
<dbReference type="GO" id="GO:0042781">
    <property type="term" value="F:3'-tRNA processing endoribonuclease activity"/>
    <property type="evidence" value="ECO:0007669"/>
    <property type="project" value="TreeGrafter"/>
</dbReference>
<dbReference type="SUPFAM" id="SSF54211">
    <property type="entry name" value="Ribosomal protein S5 domain 2-like"/>
    <property type="match status" value="1"/>
</dbReference>
<dbReference type="AlphaFoldDB" id="A0A0F9S637"/>
<dbReference type="PANTHER" id="PTHR33992">
    <property type="entry name" value="RIBONUCLEASE P PROTEIN COMPONENT"/>
    <property type="match status" value="1"/>
</dbReference>
<sequence length="115" mass="13736">MKETLSPQERIRNKKEFLHLYKKGSRYRAKYFNLIYISSDLSFSRMAVVISKKVGNAVKRNKFKRQMRSLFRRNKDLLKSSFDILIIAKKEIIEASWLKLQEDYFAAIRSIGQNR</sequence>
<dbReference type="NCBIfam" id="TIGR00188">
    <property type="entry name" value="rnpA"/>
    <property type="match status" value="1"/>
</dbReference>
<dbReference type="Gene3D" id="3.30.230.10">
    <property type="match status" value="1"/>
</dbReference>
<dbReference type="PROSITE" id="PS00648">
    <property type="entry name" value="RIBONUCLEASE_P"/>
    <property type="match status" value="1"/>
</dbReference>
<gene>
    <name evidence="7" type="ORF">LCGC14_0559600</name>
</gene>
<keyword evidence="4" id="KW-0255">Endonuclease</keyword>
<dbReference type="HAMAP" id="MF_00227">
    <property type="entry name" value="RNase_P"/>
    <property type="match status" value="1"/>
</dbReference>
<comment type="caution">
    <text evidence="7">The sequence shown here is derived from an EMBL/GenBank/DDBJ whole genome shotgun (WGS) entry which is preliminary data.</text>
</comment>
<name>A0A0F9S637_9ZZZZ</name>
<comment type="function">
    <text evidence="1">RNaseP catalyzes the removal of the 5'-leader sequence from pre-tRNA to produce the mature 5'-terminus. It can also cleave other RNA substrates such as 4.5S RNA. The protein component plays an auxiliary but essential role in vivo by binding to the 5'-leader sequence and broadening the substrate specificity of the ribozyme.</text>
</comment>
<dbReference type="InterPro" id="IPR020568">
    <property type="entry name" value="Ribosomal_Su5_D2-typ_SF"/>
</dbReference>
<protein>
    <submittedName>
        <fullName evidence="7">Uncharacterized protein</fullName>
    </submittedName>
</protein>
<evidence type="ECO:0000256" key="2">
    <source>
        <dbReference type="ARBA" id="ARBA00022694"/>
    </source>
</evidence>
<reference evidence="7" key="1">
    <citation type="journal article" date="2015" name="Nature">
        <title>Complex archaea that bridge the gap between prokaryotes and eukaryotes.</title>
        <authorList>
            <person name="Spang A."/>
            <person name="Saw J.H."/>
            <person name="Jorgensen S.L."/>
            <person name="Zaremba-Niedzwiedzka K."/>
            <person name="Martijn J."/>
            <person name="Lind A.E."/>
            <person name="van Eijk R."/>
            <person name="Schleper C."/>
            <person name="Guy L."/>
            <person name="Ettema T.J."/>
        </authorList>
    </citation>
    <scope>NUCLEOTIDE SEQUENCE</scope>
</reference>
<accession>A0A0F9S637</accession>
<evidence type="ECO:0000256" key="3">
    <source>
        <dbReference type="ARBA" id="ARBA00022722"/>
    </source>
</evidence>
<evidence type="ECO:0000256" key="6">
    <source>
        <dbReference type="ARBA" id="ARBA00022884"/>
    </source>
</evidence>
<dbReference type="PANTHER" id="PTHR33992:SF1">
    <property type="entry name" value="RIBONUCLEASE P PROTEIN COMPONENT"/>
    <property type="match status" value="1"/>
</dbReference>
<keyword evidence="6" id="KW-0694">RNA-binding</keyword>
<dbReference type="GO" id="GO:0030677">
    <property type="term" value="C:ribonuclease P complex"/>
    <property type="evidence" value="ECO:0007669"/>
    <property type="project" value="TreeGrafter"/>
</dbReference>
<dbReference type="Pfam" id="PF00825">
    <property type="entry name" value="Ribonuclease_P"/>
    <property type="match status" value="1"/>
</dbReference>
<evidence type="ECO:0000256" key="1">
    <source>
        <dbReference type="ARBA" id="ARBA00002663"/>
    </source>
</evidence>
<dbReference type="InterPro" id="IPR000100">
    <property type="entry name" value="RNase_P"/>
</dbReference>
<dbReference type="InterPro" id="IPR020539">
    <property type="entry name" value="RNase_P_CS"/>
</dbReference>
<evidence type="ECO:0000313" key="7">
    <source>
        <dbReference type="EMBL" id="KKN57712.1"/>
    </source>
</evidence>
<keyword evidence="5" id="KW-0378">Hydrolase</keyword>
<proteinExistence type="inferred from homology"/>
<evidence type="ECO:0000256" key="4">
    <source>
        <dbReference type="ARBA" id="ARBA00022759"/>
    </source>
</evidence>
<dbReference type="GO" id="GO:0000049">
    <property type="term" value="F:tRNA binding"/>
    <property type="evidence" value="ECO:0007669"/>
    <property type="project" value="InterPro"/>
</dbReference>
<dbReference type="GO" id="GO:0004526">
    <property type="term" value="F:ribonuclease P activity"/>
    <property type="evidence" value="ECO:0007669"/>
    <property type="project" value="InterPro"/>
</dbReference>
<dbReference type="InterPro" id="IPR014721">
    <property type="entry name" value="Ribsml_uS5_D2-typ_fold_subgr"/>
</dbReference>
<dbReference type="EMBL" id="LAZR01000793">
    <property type="protein sequence ID" value="KKN57712.1"/>
    <property type="molecule type" value="Genomic_DNA"/>
</dbReference>
<keyword evidence="3" id="KW-0540">Nuclease</keyword>